<reference evidence="7" key="1">
    <citation type="submission" date="2022-04" db="EMBL/GenBank/DDBJ databases">
        <title>Carnegiea gigantea Genome sequencing and assembly v2.</title>
        <authorList>
            <person name="Copetti D."/>
            <person name="Sanderson M.J."/>
            <person name="Burquez A."/>
            <person name="Wojciechowski M.F."/>
        </authorList>
    </citation>
    <scope>NUCLEOTIDE SEQUENCE</scope>
    <source>
        <strain evidence="7">SGP5-SGP5p</strain>
        <tissue evidence="7">Aerial part</tissue>
    </source>
</reference>
<evidence type="ECO:0000256" key="3">
    <source>
        <dbReference type="ARBA" id="ARBA00022701"/>
    </source>
</evidence>
<dbReference type="PANTHER" id="PTHR19321">
    <property type="entry name" value="PROTEIN REGULATOR OF CYTOKINESIS 1 PRC1-RELATED"/>
    <property type="match status" value="1"/>
</dbReference>
<dbReference type="GO" id="GO:0005874">
    <property type="term" value="C:microtubule"/>
    <property type="evidence" value="ECO:0007669"/>
    <property type="project" value="UniProtKB-KW"/>
</dbReference>
<feature type="compositionally biased region" description="Basic and acidic residues" evidence="6">
    <location>
        <begin position="595"/>
        <end position="604"/>
    </location>
</feature>
<protein>
    <submittedName>
        <fullName evidence="7">Uncharacterized protein</fullName>
    </submittedName>
</protein>
<dbReference type="GO" id="GO:0008017">
    <property type="term" value="F:microtubule binding"/>
    <property type="evidence" value="ECO:0007669"/>
    <property type="project" value="InterPro"/>
</dbReference>
<evidence type="ECO:0000256" key="4">
    <source>
        <dbReference type="ARBA" id="ARBA00023212"/>
    </source>
</evidence>
<keyword evidence="8" id="KW-1185">Reference proteome</keyword>
<gene>
    <name evidence="7" type="ORF">Cgig2_006467</name>
</gene>
<organism evidence="7 8">
    <name type="scientific">Carnegiea gigantea</name>
    <dbReference type="NCBI Taxonomy" id="171969"/>
    <lineage>
        <taxon>Eukaryota</taxon>
        <taxon>Viridiplantae</taxon>
        <taxon>Streptophyta</taxon>
        <taxon>Embryophyta</taxon>
        <taxon>Tracheophyta</taxon>
        <taxon>Spermatophyta</taxon>
        <taxon>Magnoliopsida</taxon>
        <taxon>eudicotyledons</taxon>
        <taxon>Gunneridae</taxon>
        <taxon>Pentapetalae</taxon>
        <taxon>Caryophyllales</taxon>
        <taxon>Cactineae</taxon>
        <taxon>Cactaceae</taxon>
        <taxon>Cactoideae</taxon>
        <taxon>Echinocereeae</taxon>
        <taxon>Carnegiea</taxon>
    </lineage>
</organism>
<dbReference type="OrthoDB" id="642895at2759"/>
<keyword evidence="4" id="KW-0963">Cytoplasm</keyword>
<dbReference type="Proteomes" id="UP001153076">
    <property type="component" value="Unassembled WGS sequence"/>
</dbReference>
<dbReference type="GO" id="GO:0000226">
    <property type="term" value="P:microtubule cytoskeleton organization"/>
    <property type="evidence" value="ECO:0007669"/>
    <property type="project" value="InterPro"/>
</dbReference>
<feature type="compositionally biased region" description="Polar residues" evidence="6">
    <location>
        <begin position="622"/>
        <end position="632"/>
    </location>
</feature>
<feature type="compositionally biased region" description="Polar residues" evidence="6">
    <location>
        <begin position="524"/>
        <end position="543"/>
    </location>
</feature>
<dbReference type="EMBL" id="JAKOGI010000860">
    <property type="protein sequence ID" value="KAJ8429776.1"/>
    <property type="molecule type" value="Genomic_DNA"/>
</dbReference>
<feature type="compositionally biased region" description="Basic and acidic residues" evidence="6">
    <location>
        <begin position="468"/>
        <end position="483"/>
    </location>
</feature>
<evidence type="ECO:0000256" key="2">
    <source>
        <dbReference type="ARBA" id="ARBA00006187"/>
    </source>
</evidence>
<dbReference type="GO" id="GO:0005819">
    <property type="term" value="C:spindle"/>
    <property type="evidence" value="ECO:0007669"/>
    <property type="project" value="TreeGrafter"/>
</dbReference>
<dbReference type="GO" id="GO:0005737">
    <property type="term" value="C:cytoplasm"/>
    <property type="evidence" value="ECO:0007669"/>
    <property type="project" value="TreeGrafter"/>
</dbReference>
<keyword evidence="5" id="KW-0175">Coiled coil</keyword>
<sequence length="632" mass="71733">MVSIQKDPLLQVETTCRPLLSELQSIWDEVGESEADRDKILLELERDCLEVYRGKVDQANRSRAQIRQAISDTEAELVAICYAMGERPVNIRQTEHRPGSLKEELSALLPYLEEMRKRKLDRKNNFLDIIEQIQEVSTEIYGSETYDSTEIVVDENDLSLRRLEELQRQLQSLQKEKSDRLKQVVKCLSVLSSLCSVLGLDFKETVREIHPSLADSRETYGPHTHTLESLEASVKRLRELKLQRMQRLQDLATMLLELWNLMDTPVEEQQVFHKVTCNIAASEDEMTEPNMLSEDFIQSVEAGVSRLEKLKSSKMKELVLKKRSELEEICQKTHLVCEADGKTGDVVAAIESGALDPTSVLEQIEMEVAKVKEEAFSRKEILEKVEKWLSACEEEEWLEHYNMDENRYSAGHLTLKRAEKARALVNKIPGMVEALTAKVQNWEDERGVDFMYDGNRLLSMLDDYTVSRQEREQEKKRQREQKKLHGQVGAGQDSKPSLLKSSKKASRMHVGGGNNRGLSAGVNFPQTPKGESSSAAKATSNSRPVKKDDRNGTQSPVRRAQGIVRNYTFNGRESEPTVLGRPCSPISSPASYRANGDHFDDYDRLQGNSIQKPLLKNETSQEEVTNIASSPP</sequence>
<evidence type="ECO:0000256" key="6">
    <source>
        <dbReference type="SAM" id="MobiDB-lite"/>
    </source>
</evidence>
<keyword evidence="4" id="KW-0206">Cytoskeleton</keyword>
<evidence type="ECO:0000313" key="8">
    <source>
        <dbReference type="Proteomes" id="UP001153076"/>
    </source>
</evidence>
<dbReference type="Gene3D" id="1.20.58.1520">
    <property type="match status" value="1"/>
</dbReference>
<feature type="region of interest" description="Disordered" evidence="6">
    <location>
        <begin position="468"/>
        <end position="632"/>
    </location>
</feature>
<evidence type="ECO:0000256" key="5">
    <source>
        <dbReference type="SAM" id="Coils"/>
    </source>
</evidence>
<dbReference type="InterPro" id="IPR007145">
    <property type="entry name" value="MAP65_Ase1_PRC1"/>
</dbReference>
<feature type="coiled-coil region" evidence="5">
    <location>
        <begin position="156"/>
        <end position="183"/>
    </location>
</feature>
<keyword evidence="3" id="KW-0493">Microtubule</keyword>
<accession>A0A9Q1JRI9</accession>
<proteinExistence type="inferred from homology"/>
<comment type="caution">
    <text evidence="7">The sequence shown here is derived from an EMBL/GenBank/DDBJ whole genome shotgun (WGS) entry which is preliminary data.</text>
</comment>
<evidence type="ECO:0000256" key="1">
    <source>
        <dbReference type="ARBA" id="ARBA00004245"/>
    </source>
</evidence>
<name>A0A9Q1JRI9_9CARY</name>
<comment type="similarity">
    <text evidence="2">Belongs to the MAP65/ASE1 family.</text>
</comment>
<evidence type="ECO:0000313" key="7">
    <source>
        <dbReference type="EMBL" id="KAJ8429776.1"/>
    </source>
</evidence>
<dbReference type="AlphaFoldDB" id="A0A9Q1JRI9"/>
<dbReference type="PANTHER" id="PTHR19321:SF7">
    <property type="entry name" value="65-KDA MICROTUBULE-ASSOCIATED PROTEIN 3"/>
    <property type="match status" value="1"/>
</dbReference>
<dbReference type="Pfam" id="PF03999">
    <property type="entry name" value="MAP65_ASE1"/>
    <property type="match status" value="1"/>
</dbReference>
<comment type="subcellular location">
    <subcellularLocation>
        <location evidence="1">Cytoplasm</location>
        <location evidence="1">Cytoskeleton</location>
    </subcellularLocation>
</comment>